<dbReference type="InterPro" id="IPR019942">
    <property type="entry name" value="DapL/ALD1"/>
</dbReference>
<dbReference type="InterPro" id="IPR004838">
    <property type="entry name" value="NHTrfase_class1_PyrdxlP-BS"/>
</dbReference>
<dbReference type="SUPFAM" id="SSF53383">
    <property type="entry name" value="PLP-dependent transferases"/>
    <property type="match status" value="1"/>
</dbReference>
<dbReference type="InterPro" id="IPR015421">
    <property type="entry name" value="PyrdxlP-dep_Trfase_major"/>
</dbReference>
<dbReference type="RefSeq" id="WP_289267365.1">
    <property type="nucleotide sequence ID" value="NZ_OX365700.1"/>
</dbReference>
<organism evidence="9 10">
    <name type="scientific">Nitrospira tepida</name>
    <dbReference type="NCBI Taxonomy" id="2973512"/>
    <lineage>
        <taxon>Bacteria</taxon>
        <taxon>Pseudomonadati</taxon>
        <taxon>Nitrospirota</taxon>
        <taxon>Nitrospiria</taxon>
        <taxon>Nitrospirales</taxon>
        <taxon>Nitrospiraceae</taxon>
        <taxon>Nitrospira</taxon>
    </lineage>
</organism>
<dbReference type="EC" id="2.6.1.-" evidence="7"/>
<dbReference type="NCBIfam" id="NF006756">
    <property type="entry name" value="PRK09276.1"/>
    <property type="match status" value="1"/>
</dbReference>
<evidence type="ECO:0000259" key="8">
    <source>
        <dbReference type="Pfam" id="PF00155"/>
    </source>
</evidence>
<dbReference type="AlphaFoldDB" id="A0AA86MWH7"/>
<dbReference type="InterPro" id="IPR050881">
    <property type="entry name" value="LL-DAP_aminotransferase"/>
</dbReference>
<evidence type="ECO:0000256" key="2">
    <source>
        <dbReference type="ARBA" id="ARBA00004982"/>
    </source>
</evidence>
<dbReference type="InterPro" id="IPR019881">
    <property type="entry name" value="DAP-NH2Trfase_DapL_Desulfo"/>
</dbReference>
<evidence type="ECO:0000313" key="9">
    <source>
        <dbReference type="EMBL" id="CAI4030375.1"/>
    </source>
</evidence>
<evidence type="ECO:0000256" key="4">
    <source>
        <dbReference type="ARBA" id="ARBA00022679"/>
    </source>
</evidence>
<evidence type="ECO:0000256" key="5">
    <source>
        <dbReference type="ARBA" id="ARBA00022898"/>
    </source>
</evidence>
<keyword evidence="10" id="KW-1185">Reference proteome</keyword>
<keyword evidence="3 7" id="KW-0032">Aminotransferase</keyword>
<protein>
    <recommendedName>
        <fullName evidence="7">Aminotransferase</fullName>
        <ecNumber evidence="7">2.6.1.-</ecNumber>
    </recommendedName>
</protein>
<dbReference type="Gene3D" id="3.40.640.10">
    <property type="entry name" value="Type I PLP-dependent aspartate aminotransferase-like (Major domain)"/>
    <property type="match status" value="1"/>
</dbReference>
<evidence type="ECO:0000313" key="10">
    <source>
        <dbReference type="Proteomes" id="UP001179121"/>
    </source>
</evidence>
<feature type="domain" description="Aminotransferase class I/classII large" evidence="8">
    <location>
        <begin position="36"/>
        <end position="385"/>
    </location>
</feature>
<dbReference type="InterPro" id="IPR015422">
    <property type="entry name" value="PyrdxlP-dep_Trfase_small"/>
</dbReference>
<dbReference type="PROSITE" id="PS00105">
    <property type="entry name" value="AA_TRANSFER_CLASS_1"/>
    <property type="match status" value="1"/>
</dbReference>
<dbReference type="PANTHER" id="PTHR42832:SF3">
    <property type="entry name" value="L-GLUTAMINE--4-(METHYLSULFANYL)-2-OXOBUTANOATE AMINOTRANSFERASE"/>
    <property type="match status" value="1"/>
</dbReference>
<dbReference type="InterPro" id="IPR004839">
    <property type="entry name" value="Aminotransferase_I/II_large"/>
</dbReference>
<accession>A0AA86MWH7</accession>
<dbReference type="KEGG" id="nti:DNFV4_00803"/>
<evidence type="ECO:0000256" key="1">
    <source>
        <dbReference type="ARBA" id="ARBA00001933"/>
    </source>
</evidence>
<reference evidence="9" key="1">
    <citation type="submission" date="2022-10" db="EMBL/GenBank/DDBJ databases">
        <authorList>
            <person name="Koch H."/>
        </authorList>
    </citation>
    <scope>NUCLEOTIDE SEQUENCE</scope>
    <source>
        <strain evidence="9">DNF</strain>
    </source>
</reference>
<dbReference type="GO" id="GO:0010285">
    <property type="term" value="F:L,L-diaminopimelate aminotransferase activity"/>
    <property type="evidence" value="ECO:0007669"/>
    <property type="project" value="UniProtKB-EC"/>
</dbReference>
<keyword evidence="5" id="KW-0663">Pyridoxal phosphate</keyword>
<gene>
    <name evidence="9" type="ORF">DNFV4_00803</name>
</gene>
<dbReference type="NCBIfam" id="TIGR03540">
    <property type="entry name" value="DapC_direct"/>
    <property type="match status" value="1"/>
</dbReference>
<dbReference type="InterPro" id="IPR015424">
    <property type="entry name" value="PyrdxlP-dep_Trfase"/>
</dbReference>
<keyword evidence="4 7" id="KW-0808">Transferase</keyword>
<dbReference type="GO" id="GO:0009089">
    <property type="term" value="P:lysine biosynthetic process via diaminopimelate"/>
    <property type="evidence" value="ECO:0007669"/>
    <property type="project" value="InterPro"/>
</dbReference>
<dbReference type="CDD" id="cd00609">
    <property type="entry name" value="AAT_like"/>
    <property type="match status" value="1"/>
</dbReference>
<evidence type="ECO:0000256" key="7">
    <source>
        <dbReference type="RuleBase" id="RU000481"/>
    </source>
</evidence>
<proteinExistence type="inferred from homology"/>
<dbReference type="Pfam" id="PF00155">
    <property type="entry name" value="Aminotran_1_2"/>
    <property type="match status" value="1"/>
</dbReference>
<comment type="cofactor">
    <cofactor evidence="1 7">
        <name>pyridoxal 5'-phosphate</name>
        <dbReference type="ChEBI" id="CHEBI:597326"/>
    </cofactor>
</comment>
<dbReference type="Proteomes" id="UP001179121">
    <property type="component" value="Chromosome"/>
</dbReference>
<dbReference type="GO" id="GO:0030170">
    <property type="term" value="F:pyridoxal phosphate binding"/>
    <property type="evidence" value="ECO:0007669"/>
    <property type="project" value="InterPro"/>
</dbReference>
<dbReference type="Gene3D" id="3.90.1150.10">
    <property type="entry name" value="Aspartate Aminotransferase, domain 1"/>
    <property type="match status" value="1"/>
</dbReference>
<dbReference type="EMBL" id="OX365700">
    <property type="protein sequence ID" value="CAI4030375.1"/>
    <property type="molecule type" value="Genomic_DNA"/>
</dbReference>
<name>A0AA86MWH7_9BACT</name>
<dbReference type="HAMAP" id="MF_01642">
    <property type="entry name" value="DapL_aminotrans_1"/>
    <property type="match status" value="1"/>
</dbReference>
<comment type="similarity">
    <text evidence="7">Belongs to the class-I pyridoxal-phosphate-dependent aminotransferase family.</text>
</comment>
<comment type="pathway">
    <text evidence="2">Amino-acid biosynthesis; L-lysine biosynthesis via DAP pathway; LL-2,6-diaminopimelate from (S)-tetrahydrodipicolinate (aminotransferase route): step 1/1.</text>
</comment>
<dbReference type="PANTHER" id="PTHR42832">
    <property type="entry name" value="AMINO ACID AMINOTRANSFERASE"/>
    <property type="match status" value="1"/>
</dbReference>
<comment type="catalytic activity">
    <reaction evidence="6">
        <text>(2S,6S)-2,6-diaminopimelate + 2-oxoglutarate = (S)-2,3,4,5-tetrahydrodipicolinate + L-glutamate + H2O + H(+)</text>
        <dbReference type="Rhea" id="RHEA:23988"/>
        <dbReference type="ChEBI" id="CHEBI:15377"/>
        <dbReference type="ChEBI" id="CHEBI:15378"/>
        <dbReference type="ChEBI" id="CHEBI:16810"/>
        <dbReference type="ChEBI" id="CHEBI:16845"/>
        <dbReference type="ChEBI" id="CHEBI:29985"/>
        <dbReference type="ChEBI" id="CHEBI:57609"/>
        <dbReference type="EC" id="2.6.1.83"/>
    </reaction>
</comment>
<evidence type="ECO:0000256" key="3">
    <source>
        <dbReference type="ARBA" id="ARBA00022576"/>
    </source>
</evidence>
<sequence length="391" mass="42596">MAGFPIEFATRIKTLPPYLFAAIDKMKQEAIARGVDIINLGVGDPDLPTPAPIIERMKLAAAEARNHQYPSYEGLLSFRQAVAGWYKRRFGVTLDPATEVLTLIGSKEGIGHVPLAFIDPGDVVLVPSPGYPVYPVATGFAGGTSYIMPLKKEHRFLPNLAAIPKDIAKQAKLLFLNSPNNPTSVVADKDYFKKVVAFAQEHQIIVCHDAAYSEIYYDGQPPASFLEVEGAKEVGVEFHSLSKTFNMTGWRIGFAVGNKQVLAGLGKVKSNLDSGVFQAVQEAGITALESGDYLVDGLRKIYQERRDVFVPGLRQLGLDVELPPAAFYVWIGVPNGYTSASFTAHLLEKTGIVSTPGNGFGEPGEGYIRMTLTTSKERLAEALERMRKTGF</sequence>
<evidence type="ECO:0000256" key="6">
    <source>
        <dbReference type="ARBA" id="ARBA00051934"/>
    </source>
</evidence>